<keyword evidence="8 14" id="KW-0732">Signal</keyword>
<feature type="binding site" evidence="12">
    <location>
        <position position="166"/>
    </location>
    <ligand>
        <name>Mn(2+)</name>
        <dbReference type="ChEBI" id="CHEBI:29035"/>
    </ligand>
</feature>
<feature type="binding site" evidence="12">
    <location>
        <position position="119"/>
    </location>
    <ligand>
        <name>Mn(2+)</name>
        <dbReference type="ChEBI" id="CHEBI:29035"/>
    </ligand>
</feature>
<evidence type="ECO:0000256" key="8">
    <source>
        <dbReference type="ARBA" id="ARBA00022729"/>
    </source>
</evidence>
<dbReference type="AlphaFoldDB" id="A0A921RK61"/>
<evidence type="ECO:0000256" key="9">
    <source>
        <dbReference type="ARBA" id="ARBA00023157"/>
    </source>
</evidence>
<comment type="similarity">
    <text evidence="3 14">Belongs to the germin family.</text>
</comment>
<dbReference type="InterPro" id="IPR019780">
    <property type="entry name" value="Germin_Mn-BS"/>
</dbReference>
<gene>
    <name evidence="16" type="ORF">BDA96_02G054000</name>
</gene>
<feature type="binding site" evidence="11">
    <location>
        <position position="121"/>
    </location>
    <ligand>
        <name>oxalate</name>
        <dbReference type="ChEBI" id="CHEBI:30623"/>
    </ligand>
</feature>
<comment type="subunit">
    <text evidence="4">Oligomer (believed to be a pentamer but probably hexamer).</text>
</comment>
<dbReference type="PROSITE" id="PS00725">
    <property type="entry name" value="GERMIN"/>
    <property type="match status" value="1"/>
</dbReference>
<evidence type="ECO:0000313" key="17">
    <source>
        <dbReference type="Proteomes" id="UP000807115"/>
    </source>
</evidence>
<dbReference type="EMBL" id="CM027681">
    <property type="protein sequence ID" value="KAG0541873.1"/>
    <property type="molecule type" value="Genomic_DNA"/>
</dbReference>
<dbReference type="InterPro" id="IPR011051">
    <property type="entry name" value="RmlC_Cupin_sf"/>
</dbReference>
<feature type="binding site" evidence="12">
    <location>
        <position position="126"/>
    </location>
    <ligand>
        <name>Mn(2+)</name>
        <dbReference type="ChEBI" id="CHEBI:29035"/>
    </ligand>
</feature>
<feature type="chain" id="PRO_5038153469" description="Germin-like protein" evidence="14">
    <location>
        <begin position="33"/>
        <end position="232"/>
    </location>
</feature>
<evidence type="ECO:0000256" key="1">
    <source>
        <dbReference type="ARBA" id="ARBA00003629"/>
    </source>
</evidence>
<dbReference type="GO" id="GO:0010497">
    <property type="term" value="P:plasmodesmata-mediated intercellular transport"/>
    <property type="evidence" value="ECO:0007669"/>
    <property type="project" value="UniProtKB-ARBA"/>
</dbReference>
<reference evidence="16" key="2">
    <citation type="submission" date="2020-10" db="EMBL/GenBank/DDBJ databases">
        <authorList>
            <person name="Cooper E.A."/>
            <person name="Brenton Z.W."/>
            <person name="Flinn B.S."/>
            <person name="Jenkins J."/>
            <person name="Shu S."/>
            <person name="Flowers D."/>
            <person name="Luo F."/>
            <person name="Wang Y."/>
            <person name="Xia P."/>
            <person name="Barry K."/>
            <person name="Daum C."/>
            <person name="Lipzen A."/>
            <person name="Yoshinaga Y."/>
            <person name="Schmutz J."/>
            <person name="Saski C."/>
            <person name="Vermerris W."/>
            <person name="Kresovich S."/>
        </authorList>
    </citation>
    <scope>NUCLEOTIDE SEQUENCE</scope>
</reference>
<dbReference type="Proteomes" id="UP000807115">
    <property type="component" value="Chromosome 2"/>
</dbReference>
<evidence type="ECO:0000256" key="7">
    <source>
        <dbReference type="ARBA" id="ARBA00022723"/>
    </source>
</evidence>
<keyword evidence="10 11" id="KW-0464">Manganese</keyword>
<feature type="disulfide bond" evidence="13">
    <location>
        <begin position="42"/>
        <end position="57"/>
    </location>
</feature>
<feature type="binding site" evidence="11">
    <location>
        <position position="116"/>
    </location>
    <ligand>
        <name>oxalate</name>
        <dbReference type="ChEBI" id="CHEBI:30623"/>
    </ligand>
</feature>
<dbReference type="PANTHER" id="PTHR31238">
    <property type="entry name" value="GERMIN-LIKE PROTEIN SUBFAMILY 3 MEMBER 3"/>
    <property type="match status" value="1"/>
</dbReference>
<proteinExistence type="inferred from homology"/>
<keyword evidence="5 14" id="KW-0052">Apoplast</keyword>
<sequence length="232" mass="23650">MAAIPSPLHPLLAIVVVAAAVLVLLLPSPSLAGDADLLQDICVADLTSTVKVNGFACKAGAVTSDDFYFKGLAVAGNTSATATGSVVTAANVEKIPGLNTLGVSLSRIDYAPGGVNPPHTHPRATEVIFVLQGTLDVGFVTAAGNRLVAKTLSAGDVFVFPRGLVHFQRNAGDDAPAAVLSAFNSQLPGTQSLAAAMFAAEPEVPDAVLTKAFQVGTKEVEKIKARLAPKKG</sequence>
<comment type="subcellular location">
    <subcellularLocation>
        <location evidence="2 14">Secreted</location>
        <location evidence="2 14">Extracellular space</location>
        <location evidence="2 14">Apoplast</location>
    </subcellularLocation>
</comment>
<dbReference type="Gene3D" id="2.60.120.10">
    <property type="entry name" value="Jelly Rolls"/>
    <property type="match status" value="1"/>
</dbReference>
<dbReference type="CDD" id="cd02241">
    <property type="entry name" value="cupin_OxOx"/>
    <property type="match status" value="1"/>
</dbReference>
<evidence type="ECO:0000256" key="14">
    <source>
        <dbReference type="RuleBase" id="RU366015"/>
    </source>
</evidence>
<feature type="signal peptide" evidence="14">
    <location>
        <begin position="1"/>
        <end position="32"/>
    </location>
</feature>
<dbReference type="GO" id="GO:0009506">
    <property type="term" value="C:plasmodesma"/>
    <property type="evidence" value="ECO:0007669"/>
    <property type="project" value="UniProtKB-ARBA"/>
</dbReference>
<evidence type="ECO:0000256" key="6">
    <source>
        <dbReference type="ARBA" id="ARBA00022525"/>
    </source>
</evidence>
<evidence type="ECO:0000256" key="10">
    <source>
        <dbReference type="ARBA" id="ARBA00023211"/>
    </source>
</evidence>
<evidence type="ECO:0000259" key="15">
    <source>
        <dbReference type="SMART" id="SM00835"/>
    </source>
</evidence>
<dbReference type="GO" id="GO:0048046">
    <property type="term" value="C:apoplast"/>
    <property type="evidence" value="ECO:0007669"/>
    <property type="project" value="UniProtKB-SubCell"/>
</dbReference>
<dbReference type="EMBL" id="CM027681">
    <property type="protein sequence ID" value="KAG0541874.1"/>
    <property type="molecule type" value="Genomic_DNA"/>
</dbReference>
<keyword evidence="7 11" id="KW-0479">Metal-binding</keyword>
<name>A0A921RK61_SORBI</name>
<dbReference type="PRINTS" id="PR00325">
    <property type="entry name" value="GERMIN"/>
</dbReference>
<dbReference type="SMART" id="SM00835">
    <property type="entry name" value="Cupin_1"/>
    <property type="match status" value="1"/>
</dbReference>
<evidence type="ECO:0000256" key="2">
    <source>
        <dbReference type="ARBA" id="ARBA00004271"/>
    </source>
</evidence>
<evidence type="ECO:0000256" key="11">
    <source>
        <dbReference type="PIRSR" id="PIRSR601929-1"/>
    </source>
</evidence>
<dbReference type="GO" id="GO:2000280">
    <property type="term" value="P:regulation of root development"/>
    <property type="evidence" value="ECO:0007669"/>
    <property type="project" value="UniProtKB-ARBA"/>
</dbReference>
<evidence type="ECO:0000256" key="4">
    <source>
        <dbReference type="ARBA" id="ARBA00011268"/>
    </source>
</evidence>
<comment type="function">
    <text evidence="1">May play a role in plant defense. Probably has no oxalate oxidase activity even if the active site is conserved.</text>
</comment>
<feature type="binding site" evidence="12">
    <location>
        <position position="121"/>
    </location>
    <ligand>
        <name>Mn(2+)</name>
        <dbReference type="ChEBI" id="CHEBI:29035"/>
    </ligand>
</feature>
<feature type="binding site" evidence="11">
    <location>
        <position position="126"/>
    </location>
    <ligand>
        <name>oxalate</name>
        <dbReference type="ChEBI" id="CHEBI:30623"/>
    </ligand>
</feature>
<keyword evidence="9 13" id="KW-1015">Disulfide bond</keyword>
<accession>A0A921RK61</accession>
<keyword evidence="6 14" id="KW-0964">Secreted</keyword>
<dbReference type="SUPFAM" id="SSF51182">
    <property type="entry name" value="RmlC-like cupins"/>
    <property type="match status" value="1"/>
</dbReference>
<evidence type="ECO:0000256" key="3">
    <source>
        <dbReference type="ARBA" id="ARBA00007456"/>
    </source>
</evidence>
<evidence type="ECO:0000256" key="5">
    <source>
        <dbReference type="ARBA" id="ARBA00022523"/>
    </source>
</evidence>
<evidence type="ECO:0000256" key="12">
    <source>
        <dbReference type="PIRSR" id="PIRSR601929-2"/>
    </source>
</evidence>
<protein>
    <recommendedName>
        <fullName evidence="14">Germin-like protein</fullName>
    </recommendedName>
</protein>
<dbReference type="InterPro" id="IPR014710">
    <property type="entry name" value="RmlC-like_jellyroll"/>
</dbReference>
<dbReference type="InterPro" id="IPR001929">
    <property type="entry name" value="Germin"/>
</dbReference>
<evidence type="ECO:0000256" key="13">
    <source>
        <dbReference type="PIRSR" id="PIRSR601929-3"/>
    </source>
</evidence>
<dbReference type="InterPro" id="IPR006045">
    <property type="entry name" value="Cupin_1"/>
</dbReference>
<comment type="caution">
    <text evidence="16">The sequence shown here is derived from an EMBL/GenBank/DDBJ whole genome shotgun (WGS) entry which is preliminary data.</text>
</comment>
<feature type="domain" description="Cupin type-1" evidence="15">
    <location>
        <begin position="70"/>
        <end position="221"/>
    </location>
</feature>
<dbReference type="FunFam" id="2.60.120.10:FF:000025">
    <property type="entry name" value="germin-like protein subfamily 2 member 1"/>
    <property type="match status" value="1"/>
</dbReference>
<organism evidence="16 17">
    <name type="scientific">Sorghum bicolor</name>
    <name type="common">Sorghum</name>
    <name type="synonym">Sorghum vulgare</name>
    <dbReference type="NCBI Taxonomy" id="4558"/>
    <lineage>
        <taxon>Eukaryota</taxon>
        <taxon>Viridiplantae</taxon>
        <taxon>Streptophyta</taxon>
        <taxon>Embryophyta</taxon>
        <taxon>Tracheophyta</taxon>
        <taxon>Spermatophyta</taxon>
        <taxon>Magnoliopsida</taxon>
        <taxon>Liliopsida</taxon>
        <taxon>Poales</taxon>
        <taxon>Poaceae</taxon>
        <taxon>PACMAD clade</taxon>
        <taxon>Panicoideae</taxon>
        <taxon>Andropogonodae</taxon>
        <taxon>Andropogoneae</taxon>
        <taxon>Sorghinae</taxon>
        <taxon>Sorghum</taxon>
    </lineage>
</organism>
<dbReference type="GO" id="GO:0030145">
    <property type="term" value="F:manganese ion binding"/>
    <property type="evidence" value="ECO:0007669"/>
    <property type="project" value="UniProtKB-UniRule"/>
</dbReference>
<reference evidence="16" key="1">
    <citation type="journal article" date="2019" name="BMC Genomics">
        <title>A new reference genome for Sorghum bicolor reveals high levels of sequence similarity between sweet and grain genotypes: implications for the genetics of sugar metabolism.</title>
        <authorList>
            <person name="Cooper E.A."/>
            <person name="Brenton Z.W."/>
            <person name="Flinn B.S."/>
            <person name="Jenkins J."/>
            <person name="Shu S."/>
            <person name="Flowers D."/>
            <person name="Luo F."/>
            <person name="Wang Y."/>
            <person name="Xia P."/>
            <person name="Barry K."/>
            <person name="Daum C."/>
            <person name="Lipzen A."/>
            <person name="Yoshinaga Y."/>
            <person name="Schmutz J."/>
            <person name="Saski C."/>
            <person name="Vermerris W."/>
            <person name="Kresovich S."/>
        </authorList>
    </citation>
    <scope>NUCLEOTIDE SEQUENCE</scope>
</reference>
<dbReference type="Pfam" id="PF00190">
    <property type="entry name" value="Cupin_1"/>
    <property type="match status" value="1"/>
</dbReference>
<evidence type="ECO:0000313" key="16">
    <source>
        <dbReference type="EMBL" id="KAG0541874.1"/>
    </source>
</evidence>